<reference evidence="2" key="2">
    <citation type="submission" date="2023-06" db="EMBL/GenBank/DDBJ databases">
        <authorList>
            <person name="Ma L."/>
            <person name="Liu K.-W."/>
            <person name="Li Z."/>
            <person name="Hsiao Y.-Y."/>
            <person name="Qi Y."/>
            <person name="Fu T."/>
            <person name="Tang G."/>
            <person name="Zhang D."/>
            <person name="Sun W.-H."/>
            <person name="Liu D.-K."/>
            <person name="Li Y."/>
            <person name="Chen G.-Z."/>
            <person name="Liu X.-D."/>
            <person name="Liao X.-Y."/>
            <person name="Jiang Y.-T."/>
            <person name="Yu X."/>
            <person name="Hao Y."/>
            <person name="Huang J."/>
            <person name="Zhao X.-W."/>
            <person name="Ke S."/>
            <person name="Chen Y.-Y."/>
            <person name="Wu W.-L."/>
            <person name="Hsu J.-L."/>
            <person name="Lin Y.-F."/>
            <person name="Huang M.-D."/>
            <person name="Li C.-Y."/>
            <person name="Huang L."/>
            <person name="Wang Z.-W."/>
            <person name="Zhao X."/>
            <person name="Zhong W.-Y."/>
            <person name="Peng D.-H."/>
            <person name="Ahmad S."/>
            <person name="Lan S."/>
            <person name="Zhang J.-S."/>
            <person name="Tsai W.-C."/>
            <person name="Van De Peer Y."/>
            <person name="Liu Z.-J."/>
        </authorList>
    </citation>
    <scope>NUCLEOTIDE SEQUENCE</scope>
    <source>
        <strain evidence="2">SCP</strain>
        <tissue evidence="2">Leaves</tissue>
    </source>
</reference>
<organism evidence="2 3">
    <name type="scientific">Acorus gramineus</name>
    <name type="common">Dwarf sweet flag</name>
    <dbReference type="NCBI Taxonomy" id="55184"/>
    <lineage>
        <taxon>Eukaryota</taxon>
        <taxon>Viridiplantae</taxon>
        <taxon>Streptophyta</taxon>
        <taxon>Embryophyta</taxon>
        <taxon>Tracheophyta</taxon>
        <taxon>Spermatophyta</taxon>
        <taxon>Magnoliopsida</taxon>
        <taxon>Liliopsida</taxon>
        <taxon>Acoraceae</taxon>
        <taxon>Acorus</taxon>
    </lineage>
</organism>
<name>A0AAV9BK34_ACOGR</name>
<evidence type="ECO:0000256" key="1">
    <source>
        <dbReference type="SAM" id="MobiDB-lite"/>
    </source>
</evidence>
<dbReference type="PANTHER" id="PTHR33696:SF1">
    <property type="entry name" value="T22J18.15"/>
    <property type="match status" value="1"/>
</dbReference>
<dbReference type="Proteomes" id="UP001179952">
    <property type="component" value="Unassembled WGS sequence"/>
</dbReference>
<sequence length="196" mass="21880">MKEMNSPIFTPKSQTVYSSSSSSSFTSPPSARRPYRSKSTSTYSSPLQPLSGVPFSWEHQPGIPKQPFFAPATPRDRLPLPPPLKNSTTKTKKHPKKSPLSSSSTPKKKDQQPFIMDPFAEALLECSKEVSGPMMEAEQCWRSPKVVRSISDRLGFYVDRCGWCKMACDVAESQVFLPRIRRIGAYDMLGGGGRRF</sequence>
<protein>
    <submittedName>
        <fullName evidence="2">Uncharacterized protein</fullName>
    </submittedName>
</protein>
<accession>A0AAV9BK34</accession>
<reference evidence="2" key="1">
    <citation type="journal article" date="2023" name="Nat. Commun.">
        <title>Diploid and tetraploid genomes of Acorus and the evolution of monocots.</title>
        <authorList>
            <person name="Ma L."/>
            <person name="Liu K.W."/>
            <person name="Li Z."/>
            <person name="Hsiao Y.Y."/>
            <person name="Qi Y."/>
            <person name="Fu T."/>
            <person name="Tang G.D."/>
            <person name="Zhang D."/>
            <person name="Sun W.H."/>
            <person name="Liu D.K."/>
            <person name="Li Y."/>
            <person name="Chen G.Z."/>
            <person name="Liu X.D."/>
            <person name="Liao X.Y."/>
            <person name="Jiang Y.T."/>
            <person name="Yu X."/>
            <person name="Hao Y."/>
            <person name="Huang J."/>
            <person name="Zhao X.W."/>
            <person name="Ke S."/>
            <person name="Chen Y.Y."/>
            <person name="Wu W.L."/>
            <person name="Hsu J.L."/>
            <person name="Lin Y.F."/>
            <person name="Huang M.D."/>
            <person name="Li C.Y."/>
            <person name="Huang L."/>
            <person name="Wang Z.W."/>
            <person name="Zhao X."/>
            <person name="Zhong W.Y."/>
            <person name="Peng D.H."/>
            <person name="Ahmad S."/>
            <person name="Lan S."/>
            <person name="Zhang J.S."/>
            <person name="Tsai W.C."/>
            <person name="Van de Peer Y."/>
            <person name="Liu Z.J."/>
        </authorList>
    </citation>
    <scope>NUCLEOTIDE SEQUENCE</scope>
    <source>
        <strain evidence="2">SCP</strain>
    </source>
</reference>
<evidence type="ECO:0000313" key="2">
    <source>
        <dbReference type="EMBL" id="KAK1276880.1"/>
    </source>
</evidence>
<dbReference type="AlphaFoldDB" id="A0AAV9BK34"/>
<feature type="compositionally biased region" description="Polar residues" evidence="1">
    <location>
        <begin position="37"/>
        <end position="48"/>
    </location>
</feature>
<feature type="compositionally biased region" description="Low complexity" evidence="1">
    <location>
        <begin position="10"/>
        <end position="30"/>
    </location>
</feature>
<dbReference type="PANTHER" id="PTHR33696">
    <property type="entry name" value="T22J18.15-RELATED"/>
    <property type="match status" value="1"/>
</dbReference>
<keyword evidence="3" id="KW-1185">Reference proteome</keyword>
<proteinExistence type="predicted"/>
<dbReference type="EMBL" id="JAUJYN010000003">
    <property type="protein sequence ID" value="KAK1276880.1"/>
    <property type="molecule type" value="Genomic_DNA"/>
</dbReference>
<evidence type="ECO:0000313" key="3">
    <source>
        <dbReference type="Proteomes" id="UP001179952"/>
    </source>
</evidence>
<comment type="caution">
    <text evidence="2">The sequence shown here is derived from an EMBL/GenBank/DDBJ whole genome shotgun (WGS) entry which is preliminary data.</text>
</comment>
<gene>
    <name evidence="2" type="ORF">QJS04_geneDACA001903</name>
</gene>
<feature type="region of interest" description="Disordered" evidence="1">
    <location>
        <begin position="1"/>
        <end position="112"/>
    </location>
</feature>